<dbReference type="Pfam" id="PF13620">
    <property type="entry name" value="CarboxypepD_reg"/>
    <property type="match status" value="3"/>
</dbReference>
<evidence type="ECO:0000256" key="3">
    <source>
        <dbReference type="ARBA" id="ARBA00022729"/>
    </source>
</evidence>
<evidence type="ECO:0008006" key="6">
    <source>
        <dbReference type="Google" id="ProtNLM"/>
    </source>
</evidence>
<reference evidence="5" key="1">
    <citation type="journal article" date="2019" name="Int. J. Syst. Evol. Microbiol.">
        <title>The Global Catalogue of Microorganisms (GCM) 10K type strain sequencing project: providing services to taxonomists for standard genome sequencing and annotation.</title>
        <authorList>
            <consortium name="The Broad Institute Genomics Platform"/>
            <consortium name="The Broad Institute Genome Sequencing Center for Infectious Disease"/>
            <person name="Wu L."/>
            <person name="Ma J."/>
        </authorList>
    </citation>
    <scope>NUCLEOTIDE SEQUENCE [LARGE SCALE GENOMIC DNA]</scope>
    <source>
        <strain evidence="5">JCM 18054</strain>
    </source>
</reference>
<dbReference type="InterPro" id="IPR008969">
    <property type="entry name" value="CarboxyPept-like_regulatory"/>
</dbReference>
<dbReference type="Proteomes" id="UP001500192">
    <property type="component" value="Unassembled WGS sequence"/>
</dbReference>
<dbReference type="Gene3D" id="2.60.40.10">
    <property type="entry name" value="Immunoglobulins"/>
    <property type="match status" value="1"/>
</dbReference>
<dbReference type="PANTHER" id="PTHR36108">
    <property type="entry name" value="COLOSSIN-B-RELATED"/>
    <property type="match status" value="1"/>
</dbReference>
<dbReference type="InterPro" id="IPR013783">
    <property type="entry name" value="Ig-like_fold"/>
</dbReference>
<keyword evidence="5" id="KW-1185">Reference proteome</keyword>
<dbReference type="Gene3D" id="2.60.40.1120">
    <property type="entry name" value="Carboxypeptidase-like, regulatory domain"/>
    <property type="match status" value="2"/>
</dbReference>
<keyword evidence="3" id="KW-0732">Signal</keyword>
<dbReference type="RefSeq" id="WP_346054541.1">
    <property type="nucleotide sequence ID" value="NZ_BAABIB010000075.1"/>
</dbReference>
<dbReference type="SUPFAM" id="SSF49478">
    <property type="entry name" value="Cna protein B-type domain"/>
    <property type="match status" value="1"/>
</dbReference>
<accession>A0ABP9QTL6</accession>
<evidence type="ECO:0000313" key="5">
    <source>
        <dbReference type="Proteomes" id="UP001500192"/>
    </source>
</evidence>
<evidence type="ECO:0000256" key="1">
    <source>
        <dbReference type="ARBA" id="ARBA00007257"/>
    </source>
</evidence>
<proteinExistence type="inferred from homology"/>
<dbReference type="PANTHER" id="PTHR36108:SF13">
    <property type="entry name" value="COLOSSIN-B-RELATED"/>
    <property type="match status" value="1"/>
</dbReference>
<keyword evidence="2" id="KW-0964">Secreted</keyword>
<evidence type="ECO:0000256" key="2">
    <source>
        <dbReference type="ARBA" id="ARBA00022525"/>
    </source>
</evidence>
<organism evidence="4 5">
    <name type="scientific">Amycolatopsis dongchuanensis</name>
    <dbReference type="NCBI Taxonomy" id="1070866"/>
    <lineage>
        <taxon>Bacteria</taxon>
        <taxon>Bacillati</taxon>
        <taxon>Actinomycetota</taxon>
        <taxon>Actinomycetes</taxon>
        <taxon>Pseudonocardiales</taxon>
        <taxon>Pseudonocardiaceae</taxon>
        <taxon>Amycolatopsis</taxon>
    </lineage>
</organism>
<sequence>MEISGRISGEDGAPVPGAALTLVDTAGRQTGRTTAGQDGRFRLPAPGPGTYVLITSAPTHQPEAATVTVAASPVHLEITLRGSGGLRGVVRAAVTGVPILGAAVTLTDSRGEVVDSRLSGQSGEYAFTALPPGSYVLAVNAPGYRPAAFAVTTAEGGTAQQDVELDDGAVIQGSVRLPEGPRPAVTVTLLDEGGHVVRTTFADEAGRYAFHDLDPGTYTVVATSYSPVRSTVRIGDGGRTRHDVQLV</sequence>
<comment type="similarity">
    <text evidence="1">Belongs to the serine-aspartate repeat-containing protein (SDr) family.</text>
</comment>
<dbReference type="SUPFAM" id="SSF49464">
    <property type="entry name" value="Carboxypeptidase regulatory domain-like"/>
    <property type="match status" value="2"/>
</dbReference>
<gene>
    <name evidence="4" type="ORF">GCM10023214_40460</name>
</gene>
<name>A0ABP9QTL6_9PSEU</name>
<comment type="caution">
    <text evidence="4">The sequence shown here is derived from an EMBL/GenBank/DDBJ whole genome shotgun (WGS) entry which is preliminary data.</text>
</comment>
<evidence type="ECO:0000313" key="4">
    <source>
        <dbReference type="EMBL" id="GAA5166956.1"/>
    </source>
</evidence>
<dbReference type="EMBL" id="BAABIB010000075">
    <property type="protein sequence ID" value="GAA5166956.1"/>
    <property type="molecule type" value="Genomic_DNA"/>
</dbReference>
<protein>
    <recommendedName>
        <fullName evidence="6">Alpha-amylase</fullName>
    </recommendedName>
</protein>